<dbReference type="AlphaFoldDB" id="R4WL20"/>
<reference evidence="1 2" key="2">
    <citation type="journal article" date="2018" name="Int. J. Syst. Evol. Microbiol.">
        <title>Burkholderia insecticola sp. nov., a gut symbiotic bacterium of the bean bug Riptortus pedestris.</title>
        <authorList>
            <person name="Takeshita K."/>
            <person name="Tamaki H."/>
            <person name="Ohbayashi T."/>
            <person name="Meng X.-Y."/>
            <person name="Sone T."/>
            <person name="Mitani Y."/>
            <person name="Peeters C."/>
            <person name="Kikuchi Y."/>
            <person name="Vandamme P."/>
        </authorList>
    </citation>
    <scope>NUCLEOTIDE SEQUENCE [LARGE SCALE GENOMIC DNA]</scope>
    <source>
        <strain evidence="1">RPE64</strain>
    </source>
</reference>
<dbReference type="EMBL" id="AP013059">
    <property type="protein sequence ID" value="BAN25228.1"/>
    <property type="molecule type" value="Genomic_DNA"/>
</dbReference>
<dbReference type="PATRIC" id="fig|758793.3.peg.3473"/>
<evidence type="ECO:0000313" key="2">
    <source>
        <dbReference type="Proteomes" id="UP000013966"/>
    </source>
</evidence>
<reference evidence="1 2" key="1">
    <citation type="journal article" date="2013" name="Genome Announc.">
        <title>Complete Genome Sequence of Burkholderia sp. Strain RPE64, Bacterial Symbiont of the Bean Bug Riptortus pedestris.</title>
        <authorList>
            <person name="Shibata T.F."/>
            <person name="Maeda T."/>
            <person name="Nikoh N."/>
            <person name="Yamaguchi K."/>
            <person name="Oshima K."/>
            <person name="Hattori M."/>
            <person name="Nishiyama T."/>
            <person name="Hasebe M."/>
            <person name="Fukatsu T."/>
            <person name="Kikuchi Y."/>
            <person name="Shigenobu S."/>
        </authorList>
    </citation>
    <scope>NUCLEOTIDE SEQUENCE [LARGE SCALE GENOMIC DNA]</scope>
</reference>
<evidence type="ECO:0000313" key="1">
    <source>
        <dbReference type="EMBL" id="BAN25228.1"/>
    </source>
</evidence>
<dbReference type="RefSeq" id="WP_016354659.1">
    <property type="nucleotide sequence ID" value="NC_021294.1"/>
</dbReference>
<sequence length="60" mass="6560">MLLAVLLLSPLGIVALFTFALFADKKFRDSFTGQSEGLTGFRAVNAQRAGSSVRHMPEKF</sequence>
<protein>
    <submittedName>
        <fullName evidence="1">Uncharacterized protein</fullName>
    </submittedName>
</protein>
<dbReference type="STRING" id="758793.BRPE64_BCDS05670"/>
<gene>
    <name evidence="1" type="ORF">BRPE64_BCDS05670</name>
</gene>
<proteinExistence type="predicted"/>
<dbReference type="Proteomes" id="UP000013966">
    <property type="component" value="Chromosome 2"/>
</dbReference>
<organism evidence="1 2">
    <name type="scientific">Caballeronia insecticola</name>
    <dbReference type="NCBI Taxonomy" id="758793"/>
    <lineage>
        <taxon>Bacteria</taxon>
        <taxon>Pseudomonadati</taxon>
        <taxon>Pseudomonadota</taxon>
        <taxon>Betaproteobacteria</taxon>
        <taxon>Burkholderiales</taxon>
        <taxon>Burkholderiaceae</taxon>
        <taxon>Caballeronia</taxon>
    </lineage>
</organism>
<dbReference type="HOGENOM" id="CLU_2932369_0_0_4"/>
<keyword evidence="2" id="KW-1185">Reference proteome</keyword>
<accession>R4WL20</accession>
<dbReference type="KEGG" id="buo:BRPE64_BCDS05670"/>
<name>R4WL20_9BURK</name>